<dbReference type="Gene3D" id="3.40.630.30">
    <property type="match status" value="1"/>
</dbReference>
<dbReference type="InterPro" id="IPR016181">
    <property type="entry name" value="Acyl_CoA_acyltransferase"/>
</dbReference>
<dbReference type="PANTHER" id="PTHR43877:SF2">
    <property type="entry name" value="AMINOALKYLPHOSPHONATE N-ACETYLTRANSFERASE-RELATED"/>
    <property type="match status" value="1"/>
</dbReference>
<keyword evidence="1 4" id="KW-0808">Transferase</keyword>
<dbReference type="SUPFAM" id="SSF52540">
    <property type="entry name" value="P-loop containing nucleoside triphosphate hydrolases"/>
    <property type="match status" value="1"/>
</dbReference>
<evidence type="ECO:0000313" key="5">
    <source>
        <dbReference type="Proteomes" id="UP001552479"/>
    </source>
</evidence>
<dbReference type="InterPro" id="IPR050832">
    <property type="entry name" value="Bact_Acetyltransf"/>
</dbReference>
<sequence>MTENAIGVTEIRPARPGDAQTIGDIWYRGWRDAHLGNVPDALLAVRTQESFAVRAVQRVGDAVVAVVGGAVAGFVMVVDDEVEQVYVARNHRGSGVAVALLAEAERLVAAGGHGRAWLAVVAGNLRARRFYARNGWEDTGLFAHDAPSDQGPVRVPAHRYVKHLMGPRRAEVHSSASTWRQPAPPAVSPERSALVKAIAERVLAIGTGRLLVGIDGLTASGKTSFGHELAEWISAAGRPVLRASLDDFKKPWKDRHLYDRESGEGYYRNAYDYDVVKCLLLDPCRTPGATSAVLCSIDPLTQQNHAAERTALTSDTVLIVDGVFAFRPEINGYWDFRVWLHVDAELSVQRGAARDQNWAGSEAESIHRNRYLVAEDIYLREVEPLPMADVIVDNSTFASPRILTP</sequence>
<dbReference type="Gene3D" id="3.40.50.300">
    <property type="entry name" value="P-loop containing nucleotide triphosphate hydrolases"/>
    <property type="match status" value="1"/>
</dbReference>
<proteinExistence type="predicted"/>
<dbReference type="Pfam" id="PF00583">
    <property type="entry name" value="Acetyltransf_1"/>
    <property type="match status" value="1"/>
</dbReference>
<comment type="caution">
    <text evidence="4">The sequence shown here is derived from an EMBL/GenBank/DDBJ whole genome shotgun (WGS) entry which is preliminary data.</text>
</comment>
<keyword evidence="2 4" id="KW-0012">Acyltransferase</keyword>
<dbReference type="PANTHER" id="PTHR43877">
    <property type="entry name" value="AMINOALKYLPHOSPHONATE N-ACETYLTRANSFERASE-RELATED-RELATED"/>
    <property type="match status" value="1"/>
</dbReference>
<evidence type="ECO:0000259" key="3">
    <source>
        <dbReference type="PROSITE" id="PS51186"/>
    </source>
</evidence>
<dbReference type="InterPro" id="IPR027417">
    <property type="entry name" value="P-loop_NTPase"/>
</dbReference>
<dbReference type="RefSeq" id="WP_366089921.1">
    <property type="nucleotide sequence ID" value="NZ_JBFASG010000035.1"/>
</dbReference>
<dbReference type="EC" id="2.3.1.-" evidence="4"/>
<organism evidence="4 5">
    <name type="scientific">Streptomyces roseoverticillatus</name>
    <dbReference type="NCBI Taxonomy" id="66429"/>
    <lineage>
        <taxon>Bacteria</taxon>
        <taxon>Bacillati</taxon>
        <taxon>Actinomycetota</taxon>
        <taxon>Actinomycetes</taxon>
        <taxon>Kitasatosporales</taxon>
        <taxon>Streptomycetaceae</taxon>
        <taxon>Streptomyces</taxon>
    </lineage>
</organism>
<dbReference type="SUPFAM" id="SSF55729">
    <property type="entry name" value="Acyl-CoA N-acyltransferases (Nat)"/>
    <property type="match status" value="1"/>
</dbReference>
<keyword evidence="5" id="KW-1185">Reference proteome</keyword>
<name>A0ABV3J1G1_9ACTN</name>
<evidence type="ECO:0000313" key="4">
    <source>
        <dbReference type="EMBL" id="MEV4926538.1"/>
    </source>
</evidence>
<dbReference type="CDD" id="cd04301">
    <property type="entry name" value="NAT_SF"/>
    <property type="match status" value="1"/>
</dbReference>
<feature type="domain" description="N-acetyltransferase" evidence="3">
    <location>
        <begin position="9"/>
        <end position="162"/>
    </location>
</feature>
<dbReference type="Proteomes" id="UP001552479">
    <property type="component" value="Unassembled WGS sequence"/>
</dbReference>
<dbReference type="InterPro" id="IPR006083">
    <property type="entry name" value="PRK/URK"/>
</dbReference>
<evidence type="ECO:0000256" key="2">
    <source>
        <dbReference type="ARBA" id="ARBA00023315"/>
    </source>
</evidence>
<dbReference type="GO" id="GO:0016746">
    <property type="term" value="F:acyltransferase activity"/>
    <property type="evidence" value="ECO:0007669"/>
    <property type="project" value="UniProtKB-KW"/>
</dbReference>
<dbReference type="InterPro" id="IPR000182">
    <property type="entry name" value="GNAT_dom"/>
</dbReference>
<reference evidence="4 5" key="1">
    <citation type="submission" date="2024-06" db="EMBL/GenBank/DDBJ databases">
        <title>The Natural Products Discovery Center: Release of the First 8490 Sequenced Strains for Exploring Actinobacteria Biosynthetic Diversity.</title>
        <authorList>
            <person name="Kalkreuter E."/>
            <person name="Kautsar S.A."/>
            <person name="Yang D."/>
            <person name="Bader C.D."/>
            <person name="Teijaro C.N."/>
            <person name="Fluegel L."/>
            <person name="Davis C.M."/>
            <person name="Simpson J.R."/>
            <person name="Lauterbach L."/>
            <person name="Steele A.D."/>
            <person name="Gui C."/>
            <person name="Meng S."/>
            <person name="Li G."/>
            <person name="Viehrig K."/>
            <person name="Ye F."/>
            <person name="Su P."/>
            <person name="Kiefer A.F."/>
            <person name="Nichols A."/>
            <person name="Cepeda A.J."/>
            <person name="Yan W."/>
            <person name="Fan B."/>
            <person name="Jiang Y."/>
            <person name="Adhikari A."/>
            <person name="Zheng C.-J."/>
            <person name="Schuster L."/>
            <person name="Cowan T.M."/>
            <person name="Smanski M.J."/>
            <person name="Chevrette M.G."/>
            <person name="De Carvalho L.P.S."/>
            <person name="Shen B."/>
        </authorList>
    </citation>
    <scope>NUCLEOTIDE SEQUENCE [LARGE SCALE GENOMIC DNA]</scope>
    <source>
        <strain evidence="4 5">NPDC053791</strain>
    </source>
</reference>
<gene>
    <name evidence="4" type="ORF">AB0L03_27545</name>
</gene>
<dbReference type="EMBL" id="JBFASG010000035">
    <property type="protein sequence ID" value="MEV4926538.1"/>
    <property type="molecule type" value="Genomic_DNA"/>
</dbReference>
<dbReference type="PROSITE" id="PS51186">
    <property type="entry name" value="GNAT"/>
    <property type="match status" value="1"/>
</dbReference>
<protein>
    <submittedName>
        <fullName evidence="4">GNAT family N-acetyltransferase</fullName>
        <ecNumber evidence="4">2.3.1.-</ecNumber>
    </submittedName>
</protein>
<evidence type="ECO:0000256" key="1">
    <source>
        <dbReference type="ARBA" id="ARBA00022679"/>
    </source>
</evidence>
<dbReference type="Pfam" id="PF00485">
    <property type="entry name" value="PRK"/>
    <property type="match status" value="1"/>
</dbReference>
<accession>A0ABV3J1G1</accession>